<dbReference type="OrthoDB" id="294853at2759"/>
<feature type="transmembrane region" description="Helical" evidence="1">
    <location>
        <begin position="271"/>
        <end position="297"/>
    </location>
</feature>
<dbReference type="EMBL" id="CP097508">
    <property type="protein sequence ID" value="URE13010.1"/>
    <property type="molecule type" value="Genomic_DNA"/>
</dbReference>
<protein>
    <recommendedName>
        <fullName evidence="2">Mon2/Sec7/BIG1-like dimerisation and cyclophilin-binding domain-containing protein</fullName>
    </recommendedName>
</protein>
<keyword evidence="1" id="KW-1133">Transmembrane helix</keyword>
<dbReference type="InterPro" id="IPR032629">
    <property type="entry name" value="DCB_dom"/>
</dbReference>
<evidence type="ECO:0000259" key="2">
    <source>
        <dbReference type="Pfam" id="PF16213"/>
    </source>
</evidence>
<organism evidence="3 4">
    <name type="scientific">Musa troglodytarum</name>
    <name type="common">fe'i banana</name>
    <dbReference type="NCBI Taxonomy" id="320322"/>
    <lineage>
        <taxon>Eukaryota</taxon>
        <taxon>Viridiplantae</taxon>
        <taxon>Streptophyta</taxon>
        <taxon>Embryophyta</taxon>
        <taxon>Tracheophyta</taxon>
        <taxon>Spermatophyta</taxon>
        <taxon>Magnoliopsida</taxon>
        <taxon>Liliopsida</taxon>
        <taxon>Zingiberales</taxon>
        <taxon>Musaceae</taxon>
        <taxon>Musa</taxon>
    </lineage>
</organism>
<sequence>MACDVKSVKLSVIGLSCLQKLIAHDAVAPSAVKYILSTLKEHAEMTDESVQLKTLQTILIVFQSHLHPLEEEAVERRWSLMRLLGVFFRFGGVCLCVWEDMAQALGICLRLLESSRSSDSVRNTAAATFRQAVALIFDSVACIESLPTGKIGSGSHTSRASTITDDISRSFNNSVSLDSDFVSGGPTKREGLSKVGKLGLRLLEDLTALAAGGSATWLRVISLQRAFALDILEFILSNYTAMFQKLIPYEKVLRHQICSLLMTSLRTNAEVVYFSFMSAVMDIDLTYLHILLICFLIQNQLEGEAGEPTFRRLVLRAVANVIRMSSLSLVTESEVYILLLSLMCPCLVICKYLLLL</sequence>
<reference evidence="3" key="1">
    <citation type="submission" date="2022-05" db="EMBL/GenBank/DDBJ databases">
        <title>The Musa troglodytarum L. genome provides insights into the mechanism of non-climacteric behaviour and enrichment of carotenoids.</title>
        <authorList>
            <person name="Wang J."/>
        </authorList>
    </citation>
    <scope>NUCLEOTIDE SEQUENCE</scope>
    <source>
        <tissue evidence="3">Leaf</tissue>
    </source>
</reference>
<proteinExistence type="predicted"/>
<evidence type="ECO:0000313" key="3">
    <source>
        <dbReference type="EMBL" id="URE13010.1"/>
    </source>
</evidence>
<feature type="domain" description="Mon2/Sec7/BIG1-like dimerisation and cyclophilin-binding" evidence="2">
    <location>
        <begin position="1"/>
        <end position="72"/>
    </location>
</feature>
<name>A0A9E7KEP2_9LILI</name>
<dbReference type="Pfam" id="PF16213">
    <property type="entry name" value="DCB"/>
    <property type="match status" value="1"/>
</dbReference>
<feature type="transmembrane region" description="Helical" evidence="1">
    <location>
        <begin position="335"/>
        <end position="354"/>
    </location>
</feature>
<keyword evidence="1" id="KW-0472">Membrane</keyword>
<accession>A0A9E7KEP2</accession>
<keyword evidence="4" id="KW-1185">Reference proteome</keyword>
<dbReference type="AlphaFoldDB" id="A0A9E7KEP2"/>
<dbReference type="Proteomes" id="UP001055439">
    <property type="component" value="Chromosome 6"/>
</dbReference>
<gene>
    <name evidence="3" type="ORF">MUK42_15016</name>
</gene>
<evidence type="ECO:0000256" key="1">
    <source>
        <dbReference type="SAM" id="Phobius"/>
    </source>
</evidence>
<keyword evidence="1" id="KW-0812">Transmembrane</keyword>
<evidence type="ECO:0000313" key="4">
    <source>
        <dbReference type="Proteomes" id="UP001055439"/>
    </source>
</evidence>